<dbReference type="Gramene" id="OE9A100993T1">
    <property type="protein sequence ID" value="OE9A100993C1"/>
    <property type="gene ID" value="OE9A100993"/>
</dbReference>
<accession>A0A8S0RMY1</accession>
<protein>
    <submittedName>
        <fullName evidence="2">Uncharacterized protein</fullName>
    </submittedName>
</protein>
<dbReference type="OrthoDB" id="10249111at2759"/>
<comment type="caution">
    <text evidence="2">The sequence shown here is derived from an EMBL/GenBank/DDBJ whole genome shotgun (WGS) entry which is preliminary data.</text>
</comment>
<organism evidence="2 3">
    <name type="scientific">Olea europaea subsp. europaea</name>
    <dbReference type="NCBI Taxonomy" id="158383"/>
    <lineage>
        <taxon>Eukaryota</taxon>
        <taxon>Viridiplantae</taxon>
        <taxon>Streptophyta</taxon>
        <taxon>Embryophyta</taxon>
        <taxon>Tracheophyta</taxon>
        <taxon>Spermatophyta</taxon>
        <taxon>Magnoliopsida</taxon>
        <taxon>eudicotyledons</taxon>
        <taxon>Gunneridae</taxon>
        <taxon>Pentapetalae</taxon>
        <taxon>asterids</taxon>
        <taxon>lamiids</taxon>
        <taxon>Lamiales</taxon>
        <taxon>Oleaceae</taxon>
        <taxon>Oleeae</taxon>
        <taxon>Olea</taxon>
    </lineage>
</organism>
<evidence type="ECO:0000313" key="3">
    <source>
        <dbReference type="Proteomes" id="UP000594638"/>
    </source>
</evidence>
<evidence type="ECO:0000313" key="2">
    <source>
        <dbReference type="EMBL" id="CAA2980717.1"/>
    </source>
</evidence>
<dbReference type="Proteomes" id="UP000594638">
    <property type="component" value="Unassembled WGS sequence"/>
</dbReference>
<name>A0A8S0RMY1_OLEEU</name>
<dbReference type="InterPro" id="IPR038069">
    <property type="entry name" value="Pelota/DOM34_N"/>
</dbReference>
<gene>
    <name evidence="2" type="ORF">OLEA9_A100993</name>
</gene>
<keyword evidence="3" id="KW-1185">Reference proteome</keyword>
<dbReference type="EMBL" id="CACTIH010003651">
    <property type="protein sequence ID" value="CAA2980717.1"/>
    <property type="molecule type" value="Genomic_DNA"/>
</dbReference>
<dbReference type="SUPFAM" id="SSF159065">
    <property type="entry name" value="Dom34/Pelota N-terminal domain-like"/>
    <property type="match status" value="1"/>
</dbReference>
<evidence type="ECO:0000256" key="1">
    <source>
        <dbReference type="SAM" id="MobiDB-lite"/>
    </source>
</evidence>
<proteinExistence type="predicted"/>
<sequence length="150" mass="15723">MVPEEAGDLWMAYNLIAEGDIILAVQSESDSPPMTAAGDDAVSGGGEVVPRVMNISIKKIVGVINSPTITVGSTIGSGIGGGGGGSGELMMGKKKRGWPRKYDSSGNLRIPLVRSPPGRAILPSHSRHRSTLLCHLIQHPSIHLAPKRAR</sequence>
<feature type="region of interest" description="Disordered" evidence="1">
    <location>
        <begin position="82"/>
        <end position="102"/>
    </location>
</feature>
<reference evidence="2 3" key="1">
    <citation type="submission" date="2019-12" db="EMBL/GenBank/DDBJ databases">
        <authorList>
            <person name="Alioto T."/>
            <person name="Alioto T."/>
            <person name="Gomez Garrido J."/>
        </authorList>
    </citation>
    <scope>NUCLEOTIDE SEQUENCE [LARGE SCALE GENOMIC DNA]</scope>
</reference>
<dbReference type="AlphaFoldDB" id="A0A8S0RMY1"/>